<organism evidence="1 2">
    <name type="scientific">Caloramator proteoclasticus DSM 10124</name>
    <dbReference type="NCBI Taxonomy" id="1121262"/>
    <lineage>
        <taxon>Bacteria</taxon>
        <taxon>Bacillati</taxon>
        <taxon>Bacillota</taxon>
        <taxon>Clostridia</taxon>
        <taxon>Eubacteriales</taxon>
        <taxon>Clostridiaceae</taxon>
        <taxon>Caloramator</taxon>
    </lineage>
</organism>
<dbReference type="Proteomes" id="UP000184423">
    <property type="component" value="Unassembled WGS sequence"/>
</dbReference>
<dbReference type="RefSeq" id="WP_027308399.1">
    <property type="nucleotide sequence ID" value="NZ_FQVG01000016.1"/>
</dbReference>
<evidence type="ECO:0000313" key="2">
    <source>
        <dbReference type="Proteomes" id="UP000184423"/>
    </source>
</evidence>
<keyword evidence="2" id="KW-1185">Reference proteome</keyword>
<protein>
    <submittedName>
        <fullName evidence="1">Uncharacterized protein</fullName>
    </submittedName>
</protein>
<name>A0A1M4WBM3_9CLOT</name>
<accession>A0A1M4WBM3</accession>
<gene>
    <name evidence="1" type="ORF">SAMN02746091_01116</name>
</gene>
<dbReference type="AlphaFoldDB" id="A0A1M4WBM3"/>
<proteinExistence type="predicted"/>
<evidence type="ECO:0000313" key="1">
    <source>
        <dbReference type="EMBL" id="SHE78668.1"/>
    </source>
</evidence>
<sequence length="87" mass="10471">MNPFDMIPTMIMPNMVPIIVDIEDDEDDRQKGDFEEKGQFNEVDRILNKIEKNNPEIFVLLKMYNMPYPVARRLVRRIIRLTLNYQK</sequence>
<dbReference type="EMBL" id="FQVG01000016">
    <property type="protein sequence ID" value="SHE78668.1"/>
    <property type="molecule type" value="Genomic_DNA"/>
</dbReference>
<reference evidence="2" key="1">
    <citation type="submission" date="2016-11" db="EMBL/GenBank/DDBJ databases">
        <authorList>
            <person name="Varghese N."/>
            <person name="Submissions S."/>
        </authorList>
    </citation>
    <scope>NUCLEOTIDE SEQUENCE [LARGE SCALE GENOMIC DNA]</scope>
    <source>
        <strain evidence="2">DSM 10124</strain>
    </source>
</reference>